<feature type="transmembrane region" description="Helical" evidence="6">
    <location>
        <begin position="12"/>
        <end position="34"/>
    </location>
</feature>
<dbReference type="GO" id="GO:0005886">
    <property type="term" value="C:plasma membrane"/>
    <property type="evidence" value="ECO:0007669"/>
    <property type="project" value="UniProtKB-SubCell"/>
</dbReference>
<reference evidence="7 8" key="1">
    <citation type="submission" date="2016-01" db="EMBL/GenBank/DDBJ databases">
        <title>Highly variable Streptococcus oralis are common among viridans streptococci isolated from primates.</title>
        <authorList>
            <person name="Denapaite D."/>
            <person name="Rieger M."/>
            <person name="Koendgen S."/>
            <person name="Brueckner R."/>
            <person name="Ochigava I."/>
            <person name="Kappeler P."/>
            <person name="Maetz-Rensing K."/>
            <person name="Leendertz F."/>
            <person name="Hakenbeck R."/>
        </authorList>
    </citation>
    <scope>NUCLEOTIDE SEQUENCE [LARGE SCALE GENOMIC DNA]</scope>
    <source>
        <strain evidence="7 8">DD22</strain>
    </source>
</reference>
<evidence type="ECO:0000256" key="3">
    <source>
        <dbReference type="ARBA" id="ARBA00022692"/>
    </source>
</evidence>
<evidence type="ECO:0000256" key="6">
    <source>
        <dbReference type="SAM" id="Phobius"/>
    </source>
</evidence>
<evidence type="ECO:0000256" key="1">
    <source>
        <dbReference type="ARBA" id="ARBA00004651"/>
    </source>
</evidence>
<dbReference type="CDD" id="cd06580">
    <property type="entry name" value="TM_PBP1_transp_TpRbsC_like"/>
    <property type="match status" value="1"/>
</dbReference>
<evidence type="ECO:0000256" key="2">
    <source>
        <dbReference type="ARBA" id="ARBA00022475"/>
    </source>
</evidence>
<dbReference type="EMBL" id="LQZD01000040">
    <property type="protein sequence ID" value="KXU15751.1"/>
    <property type="molecule type" value="Genomic_DNA"/>
</dbReference>
<dbReference type="PANTHER" id="PTHR47089">
    <property type="entry name" value="ABC TRANSPORTER, PERMEASE PROTEIN"/>
    <property type="match status" value="1"/>
</dbReference>
<dbReference type="Pfam" id="PF02653">
    <property type="entry name" value="BPD_transp_2"/>
    <property type="match status" value="1"/>
</dbReference>
<feature type="transmembrane region" description="Helical" evidence="6">
    <location>
        <begin position="241"/>
        <end position="261"/>
    </location>
</feature>
<dbReference type="GO" id="GO:0022857">
    <property type="term" value="F:transmembrane transporter activity"/>
    <property type="evidence" value="ECO:0007669"/>
    <property type="project" value="InterPro"/>
</dbReference>
<feature type="transmembrane region" description="Helical" evidence="6">
    <location>
        <begin position="193"/>
        <end position="211"/>
    </location>
</feature>
<evidence type="ECO:0000313" key="7">
    <source>
        <dbReference type="EMBL" id="KXU15751.1"/>
    </source>
</evidence>
<evidence type="ECO:0000256" key="4">
    <source>
        <dbReference type="ARBA" id="ARBA00022989"/>
    </source>
</evidence>
<feature type="transmembrane region" description="Helical" evidence="6">
    <location>
        <begin position="320"/>
        <end position="338"/>
    </location>
</feature>
<dbReference type="InterPro" id="IPR001851">
    <property type="entry name" value="ABC_transp_permease"/>
</dbReference>
<evidence type="ECO:0000313" key="8">
    <source>
        <dbReference type="Proteomes" id="UP000070779"/>
    </source>
</evidence>
<accession>A0A139RLX7</accession>
<organism evidence="7 8">
    <name type="scientific">Streptococcus mitis</name>
    <dbReference type="NCBI Taxonomy" id="28037"/>
    <lineage>
        <taxon>Bacteria</taxon>
        <taxon>Bacillati</taxon>
        <taxon>Bacillota</taxon>
        <taxon>Bacilli</taxon>
        <taxon>Lactobacillales</taxon>
        <taxon>Streptococcaceae</taxon>
        <taxon>Streptococcus</taxon>
        <taxon>Streptococcus mitis group</taxon>
    </lineage>
</organism>
<feature type="transmembrane region" description="Helical" evidence="6">
    <location>
        <begin position="138"/>
        <end position="159"/>
    </location>
</feature>
<dbReference type="AlphaFoldDB" id="A0A139RLX7"/>
<keyword evidence="3 6" id="KW-0812">Transmembrane</keyword>
<feature type="transmembrane region" description="Helical" evidence="6">
    <location>
        <begin position="108"/>
        <end position="129"/>
    </location>
</feature>
<dbReference type="PATRIC" id="fig|28037.238.peg.162"/>
<keyword evidence="5 6" id="KW-0472">Membrane</keyword>
<keyword evidence="2" id="KW-1003">Cell membrane</keyword>
<protein>
    <submittedName>
        <fullName evidence="7">Putative deoxyribose-specific ABC transporter, permease protein</fullName>
    </submittedName>
</protein>
<keyword evidence="4 6" id="KW-1133">Transmembrane helix</keyword>
<comment type="subcellular location">
    <subcellularLocation>
        <location evidence="1">Cell membrane</location>
        <topology evidence="1">Multi-pass membrane protein</topology>
    </subcellularLocation>
</comment>
<dbReference type="Proteomes" id="UP000070779">
    <property type="component" value="Unassembled WGS sequence"/>
</dbReference>
<gene>
    <name evidence="7" type="ORF">SMIDD22_00125</name>
</gene>
<comment type="caution">
    <text evidence="7">The sequence shown here is derived from an EMBL/GenBank/DDBJ whole genome shotgun (WGS) entry which is preliminary data.</text>
</comment>
<evidence type="ECO:0000256" key="5">
    <source>
        <dbReference type="ARBA" id="ARBA00023136"/>
    </source>
</evidence>
<name>A0A139RLX7_STRMT</name>
<feature type="transmembrane region" description="Helical" evidence="6">
    <location>
        <begin position="76"/>
        <end position="96"/>
    </location>
</feature>
<proteinExistence type="predicted"/>
<feature type="transmembrane region" description="Helical" evidence="6">
    <location>
        <begin position="54"/>
        <end position="71"/>
    </location>
</feature>
<dbReference type="PANTHER" id="PTHR47089:SF1">
    <property type="entry name" value="GUANOSINE ABC TRANSPORTER PERMEASE PROTEIN NUPP"/>
    <property type="match status" value="1"/>
</dbReference>
<sequence>MSKKLQQISVPLISVFLGILLGAIVMWIFGYDAIWGYEELFYTAFGSLRGIGEIFRAMGPLVLIGLGFAVASRAGFFNVGLPGQALAGWILSGWFALSHPDMPRPLMILATIVIALIAGGIVGAIPGILRAYLGTSEVIVTIMMNYIVLYVGNAFIHAFPKDFMQSTDSTIRVGANATYQTPWLAELTGNSRMNIGIFFAIIAVAVIWFMLKKTTLGFEIRAVGLNPHASEYAGISAKRTIILSMIISGALAGLGGAVEGLGTFQNVYVQGSSLAVGFNGMAVSLLAANSPIGILFAAFLFGVLQVGAPGMNAAQVPSELVSIVTASIIFFVSVHYLIERFVKPKNKLKEVSKDVYYNLAHPLGVFYADLLSAPHLYKYRWCFL</sequence>